<keyword evidence="9 16" id="KW-1133">Transmembrane helix</keyword>
<keyword evidence="6 16" id="KW-0812">Transmembrane</keyword>
<proteinExistence type="inferred from homology"/>
<feature type="domain" description="Calcium uniporter protein C-terminal" evidence="17">
    <location>
        <begin position="9"/>
        <end position="168"/>
    </location>
</feature>
<evidence type="ECO:0000256" key="16">
    <source>
        <dbReference type="SAM" id="Phobius"/>
    </source>
</evidence>
<evidence type="ECO:0000256" key="9">
    <source>
        <dbReference type="ARBA" id="ARBA00022989"/>
    </source>
</evidence>
<accession>A0A150G602</accession>
<gene>
    <name evidence="18" type="ORF">GPECTOR_60g743</name>
</gene>
<evidence type="ECO:0000313" key="19">
    <source>
        <dbReference type="Proteomes" id="UP000075714"/>
    </source>
</evidence>
<evidence type="ECO:0000256" key="5">
    <source>
        <dbReference type="ARBA" id="ARBA00022673"/>
    </source>
</evidence>
<comment type="similarity">
    <text evidence="2">Belongs to the MCU (TC 1.A.77) family.</text>
</comment>
<dbReference type="GO" id="GO:1990246">
    <property type="term" value="C:uniplex complex"/>
    <property type="evidence" value="ECO:0007669"/>
    <property type="project" value="TreeGrafter"/>
</dbReference>
<feature type="transmembrane region" description="Helical" evidence="16">
    <location>
        <begin position="82"/>
        <end position="101"/>
    </location>
</feature>
<evidence type="ECO:0000259" key="17">
    <source>
        <dbReference type="Pfam" id="PF04678"/>
    </source>
</evidence>
<dbReference type="EMBL" id="LSYV01000061">
    <property type="protein sequence ID" value="KXZ44965.1"/>
    <property type="molecule type" value="Genomic_DNA"/>
</dbReference>
<reference evidence="19" key="1">
    <citation type="journal article" date="2016" name="Nat. Commun.">
        <title>The Gonium pectorale genome demonstrates co-option of cell cycle regulation during the evolution of multicellularity.</title>
        <authorList>
            <person name="Hanschen E.R."/>
            <person name="Marriage T.N."/>
            <person name="Ferris P.J."/>
            <person name="Hamaji T."/>
            <person name="Toyoda A."/>
            <person name="Fujiyama A."/>
            <person name="Neme R."/>
            <person name="Noguchi H."/>
            <person name="Minakuchi Y."/>
            <person name="Suzuki M."/>
            <person name="Kawai-Toyooka H."/>
            <person name="Smith D.R."/>
            <person name="Sparks H."/>
            <person name="Anderson J."/>
            <person name="Bakaric R."/>
            <person name="Luria V."/>
            <person name="Karger A."/>
            <person name="Kirschner M.W."/>
            <person name="Durand P.M."/>
            <person name="Michod R.E."/>
            <person name="Nozaki H."/>
            <person name="Olson B.J."/>
        </authorList>
    </citation>
    <scope>NUCLEOTIDE SEQUENCE [LARGE SCALE GENOMIC DNA]</scope>
    <source>
        <strain evidence="19">NIES-2863</strain>
    </source>
</reference>
<feature type="coiled-coil region" evidence="15">
    <location>
        <begin position="48"/>
        <end position="78"/>
    </location>
</feature>
<evidence type="ECO:0000256" key="11">
    <source>
        <dbReference type="ARBA" id="ARBA00023128"/>
    </source>
</evidence>
<evidence type="ECO:0000256" key="4">
    <source>
        <dbReference type="ARBA" id="ARBA00022568"/>
    </source>
</evidence>
<dbReference type="Proteomes" id="UP000075714">
    <property type="component" value="Unassembled WGS sequence"/>
</dbReference>
<keyword evidence="19" id="KW-1185">Reference proteome</keyword>
<evidence type="ECO:0000256" key="6">
    <source>
        <dbReference type="ARBA" id="ARBA00022692"/>
    </source>
</evidence>
<keyword evidence="15" id="KW-0175">Coiled coil</keyword>
<dbReference type="PANTHER" id="PTHR13462">
    <property type="entry name" value="CALCIUM UNIPORTER PROTEIN, MITOCHONDRIAL"/>
    <property type="match status" value="1"/>
</dbReference>
<comment type="catalytic activity">
    <reaction evidence="14">
        <text>Ca(2+)(in) = Ca(2+)(out)</text>
        <dbReference type="Rhea" id="RHEA:29671"/>
        <dbReference type="ChEBI" id="CHEBI:29108"/>
    </reaction>
</comment>
<evidence type="ECO:0000256" key="13">
    <source>
        <dbReference type="ARBA" id="ARBA00023303"/>
    </source>
</evidence>
<evidence type="ECO:0000256" key="15">
    <source>
        <dbReference type="SAM" id="Coils"/>
    </source>
</evidence>
<keyword evidence="7" id="KW-0999">Mitochondrion inner membrane</keyword>
<evidence type="ECO:0000256" key="8">
    <source>
        <dbReference type="ARBA" id="ARBA00022837"/>
    </source>
</evidence>
<keyword evidence="11" id="KW-0496">Mitochondrion</keyword>
<dbReference type="STRING" id="33097.A0A150G602"/>
<keyword evidence="12 16" id="KW-0472">Membrane</keyword>
<evidence type="ECO:0000256" key="3">
    <source>
        <dbReference type="ARBA" id="ARBA00022448"/>
    </source>
</evidence>
<dbReference type="InterPro" id="IPR039055">
    <property type="entry name" value="MCU_fam"/>
</dbReference>
<keyword evidence="13" id="KW-0407">Ion channel</keyword>
<dbReference type="GO" id="GO:0051560">
    <property type="term" value="P:mitochondrial calcium ion homeostasis"/>
    <property type="evidence" value="ECO:0007669"/>
    <property type="project" value="InterPro"/>
</dbReference>
<protein>
    <recommendedName>
        <fullName evidence="17">Calcium uniporter protein C-terminal domain-containing protein</fullName>
    </recommendedName>
</protein>
<keyword evidence="4" id="KW-0109">Calcium transport</keyword>
<evidence type="ECO:0000256" key="14">
    <source>
        <dbReference type="ARBA" id="ARBA00036634"/>
    </source>
</evidence>
<evidence type="ECO:0000256" key="7">
    <source>
        <dbReference type="ARBA" id="ARBA00022792"/>
    </source>
</evidence>
<evidence type="ECO:0000256" key="1">
    <source>
        <dbReference type="ARBA" id="ARBA00004448"/>
    </source>
</evidence>
<keyword evidence="3" id="KW-0813">Transport</keyword>
<dbReference type="OrthoDB" id="278338at2759"/>
<feature type="transmembrane region" description="Helical" evidence="16">
    <location>
        <begin position="113"/>
        <end position="132"/>
    </location>
</feature>
<dbReference type="AlphaFoldDB" id="A0A150G602"/>
<comment type="subcellular location">
    <subcellularLocation>
        <location evidence="1">Mitochondrion inner membrane</location>
        <topology evidence="1">Multi-pass membrane protein</topology>
    </subcellularLocation>
</comment>
<dbReference type="PANTHER" id="PTHR13462:SF10">
    <property type="entry name" value="CALCIUM UNIPORTER PROTEIN, MITOCHONDRIAL"/>
    <property type="match status" value="1"/>
</dbReference>
<dbReference type="Pfam" id="PF04678">
    <property type="entry name" value="MCU"/>
    <property type="match status" value="1"/>
</dbReference>
<dbReference type="InterPro" id="IPR006769">
    <property type="entry name" value="MCU_C"/>
</dbReference>
<sequence>MDTHTNREAEELSAALHRAGVVLRHQQLVFLRPKEIAELVMQVLPVDQESAAAKLRRIEEELQQLESVHAELDRQATRTTHCWLWAGYILLSLQLVAFVWLTWWELSWDVMEPFGYIISLFYTLVGYTYFLAKGRVFDLEPFKEYWHSHYKRKQVTARKFDEQRYQHLVQLRERYQRYLTRAALRR</sequence>
<evidence type="ECO:0000313" key="18">
    <source>
        <dbReference type="EMBL" id="KXZ44965.1"/>
    </source>
</evidence>
<keyword evidence="5" id="KW-0107">Calcium channel</keyword>
<dbReference type="GO" id="GO:0036444">
    <property type="term" value="P:calcium import into the mitochondrion"/>
    <property type="evidence" value="ECO:0007669"/>
    <property type="project" value="TreeGrafter"/>
</dbReference>
<evidence type="ECO:0000256" key="12">
    <source>
        <dbReference type="ARBA" id="ARBA00023136"/>
    </source>
</evidence>
<keyword evidence="8" id="KW-0106">Calcium</keyword>
<dbReference type="GO" id="GO:0015292">
    <property type="term" value="F:uniporter activity"/>
    <property type="evidence" value="ECO:0007669"/>
    <property type="project" value="TreeGrafter"/>
</dbReference>
<evidence type="ECO:0000256" key="10">
    <source>
        <dbReference type="ARBA" id="ARBA00023065"/>
    </source>
</evidence>
<dbReference type="GO" id="GO:0005262">
    <property type="term" value="F:calcium channel activity"/>
    <property type="evidence" value="ECO:0007669"/>
    <property type="project" value="UniProtKB-KW"/>
</dbReference>
<name>A0A150G602_GONPE</name>
<evidence type="ECO:0000256" key="2">
    <source>
        <dbReference type="ARBA" id="ARBA00005653"/>
    </source>
</evidence>
<keyword evidence="10" id="KW-0406">Ion transport</keyword>
<organism evidence="18 19">
    <name type="scientific">Gonium pectorale</name>
    <name type="common">Green alga</name>
    <dbReference type="NCBI Taxonomy" id="33097"/>
    <lineage>
        <taxon>Eukaryota</taxon>
        <taxon>Viridiplantae</taxon>
        <taxon>Chlorophyta</taxon>
        <taxon>core chlorophytes</taxon>
        <taxon>Chlorophyceae</taxon>
        <taxon>CS clade</taxon>
        <taxon>Chlamydomonadales</taxon>
        <taxon>Volvocaceae</taxon>
        <taxon>Gonium</taxon>
    </lineage>
</organism>
<comment type="caution">
    <text evidence="18">The sequence shown here is derived from an EMBL/GenBank/DDBJ whole genome shotgun (WGS) entry which is preliminary data.</text>
</comment>